<evidence type="ECO:0000256" key="4">
    <source>
        <dbReference type="ARBA" id="ARBA00022692"/>
    </source>
</evidence>
<evidence type="ECO:0000256" key="5">
    <source>
        <dbReference type="ARBA" id="ARBA00022989"/>
    </source>
</evidence>
<feature type="transmembrane region" description="Helical" evidence="7">
    <location>
        <begin position="171"/>
        <end position="193"/>
    </location>
</feature>
<evidence type="ECO:0000256" key="2">
    <source>
        <dbReference type="ARBA" id="ARBA00022448"/>
    </source>
</evidence>
<feature type="transmembrane region" description="Helical" evidence="7">
    <location>
        <begin position="213"/>
        <end position="233"/>
    </location>
</feature>
<dbReference type="PANTHER" id="PTHR43163:SF2">
    <property type="entry name" value="ABC TRANSPORTER PERMEASE PROTEIN"/>
    <property type="match status" value="1"/>
</dbReference>
<dbReference type="PROSITE" id="PS50928">
    <property type="entry name" value="ABC_TM1"/>
    <property type="match status" value="1"/>
</dbReference>
<keyword evidence="6 7" id="KW-0472">Membrane</keyword>
<comment type="similarity">
    <text evidence="7">Belongs to the binding-protein-dependent transport system permease family.</text>
</comment>
<accession>A0A917DBD7</accession>
<gene>
    <name evidence="9" type="ORF">GCM10011335_27890</name>
</gene>
<evidence type="ECO:0000256" key="6">
    <source>
        <dbReference type="ARBA" id="ARBA00023136"/>
    </source>
</evidence>
<dbReference type="AlphaFoldDB" id="A0A917DBD7"/>
<dbReference type="SUPFAM" id="SSF161098">
    <property type="entry name" value="MetI-like"/>
    <property type="match status" value="1"/>
</dbReference>
<reference evidence="9" key="1">
    <citation type="journal article" date="2014" name="Int. J. Syst. Evol. Microbiol.">
        <title>Complete genome sequence of Corynebacterium casei LMG S-19264T (=DSM 44701T), isolated from a smear-ripened cheese.</title>
        <authorList>
            <consortium name="US DOE Joint Genome Institute (JGI-PGF)"/>
            <person name="Walter F."/>
            <person name="Albersmeier A."/>
            <person name="Kalinowski J."/>
            <person name="Ruckert C."/>
        </authorList>
    </citation>
    <scope>NUCLEOTIDE SEQUENCE</scope>
    <source>
        <strain evidence="9">CGMCC 1.15493</strain>
    </source>
</reference>
<dbReference type="CDD" id="cd06261">
    <property type="entry name" value="TM_PBP2"/>
    <property type="match status" value="1"/>
</dbReference>
<feature type="transmembrane region" description="Helical" evidence="7">
    <location>
        <begin position="271"/>
        <end position="298"/>
    </location>
</feature>
<evidence type="ECO:0000259" key="8">
    <source>
        <dbReference type="PROSITE" id="PS50928"/>
    </source>
</evidence>
<evidence type="ECO:0000313" key="9">
    <source>
        <dbReference type="EMBL" id="GGD23402.1"/>
    </source>
</evidence>
<evidence type="ECO:0000256" key="1">
    <source>
        <dbReference type="ARBA" id="ARBA00004651"/>
    </source>
</evidence>
<comment type="caution">
    <text evidence="9">The sequence shown here is derived from an EMBL/GenBank/DDBJ whole genome shotgun (WGS) entry which is preliminary data.</text>
</comment>
<dbReference type="InterPro" id="IPR000515">
    <property type="entry name" value="MetI-like"/>
</dbReference>
<feature type="transmembrane region" description="Helical" evidence="7">
    <location>
        <begin position="318"/>
        <end position="340"/>
    </location>
</feature>
<feature type="transmembrane region" description="Helical" evidence="7">
    <location>
        <begin position="129"/>
        <end position="150"/>
    </location>
</feature>
<dbReference type="InterPro" id="IPR045621">
    <property type="entry name" value="BPD_transp_1_N"/>
</dbReference>
<keyword evidence="5 7" id="KW-1133">Transmembrane helix</keyword>
<keyword evidence="3" id="KW-1003">Cell membrane</keyword>
<dbReference type="EMBL" id="BMJJ01000006">
    <property type="protein sequence ID" value="GGD23402.1"/>
    <property type="molecule type" value="Genomic_DNA"/>
</dbReference>
<dbReference type="GO" id="GO:0055085">
    <property type="term" value="P:transmembrane transport"/>
    <property type="evidence" value="ECO:0007669"/>
    <property type="project" value="InterPro"/>
</dbReference>
<dbReference type="PANTHER" id="PTHR43163">
    <property type="entry name" value="DIPEPTIDE TRANSPORT SYSTEM PERMEASE PROTEIN DPPB-RELATED"/>
    <property type="match status" value="1"/>
</dbReference>
<keyword evidence="4 7" id="KW-0812">Transmembrane</keyword>
<evidence type="ECO:0000256" key="7">
    <source>
        <dbReference type="RuleBase" id="RU363032"/>
    </source>
</evidence>
<proteinExistence type="inferred from homology"/>
<dbReference type="Gene3D" id="1.10.3720.10">
    <property type="entry name" value="MetI-like"/>
    <property type="match status" value="1"/>
</dbReference>
<comment type="subcellular location">
    <subcellularLocation>
        <location evidence="1 7">Cell membrane</location>
        <topology evidence="1 7">Multi-pass membrane protein</topology>
    </subcellularLocation>
</comment>
<dbReference type="Proteomes" id="UP000613160">
    <property type="component" value="Unassembled WGS sequence"/>
</dbReference>
<organism evidence="9 10">
    <name type="scientific">Aureimonas glaciei</name>
    <dbReference type="NCBI Taxonomy" id="1776957"/>
    <lineage>
        <taxon>Bacteria</taxon>
        <taxon>Pseudomonadati</taxon>
        <taxon>Pseudomonadota</taxon>
        <taxon>Alphaproteobacteria</taxon>
        <taxon>Hyphomicrobiales</taxon>
        <taxon>Aurantimonadaceae</taxon>
        <taxon>Aureimonas</taxon>
    </lineage>
</organism>
<dbReference type="Pfam" id="PF19300">
    <property type="entry name" value="BPD_transp_1_N"/>
    <property type="match status" value="1"/>
</dbReference>
<sequence>MPAISGRLPIAARLRHDGGSAGPSLSEAMMIVYLLRRLGQSLVALAAMAIMVFVGVFAIGNPVDILISPEANQFEIAATTARLGLDRPLWEQFALFVGNLFQGDLGTSFVYGRPALDIILQRLPATMELAVTALLLSVLVGVPLGVYAGLKPDSIGGRSVMAGSILGFSLPNFWQGMLLILVFAVLLGWLPAGGRGETVELLGMRVSFLTWDGLQHMILPALNLALFKMSLVIRLTRANTREVALQEYIKFARAKGLSSRRIVLVHILKNIMIPVVTILGLELGSMIAFAIVTETVFAWPGMGKLLIDSINLLDRPVIVAYLMLTVVIIVTINLVVDLLYSALDPRIRLSQVKS</sequence>
<feature type="transmembrane region" description="Helical" evidence="7">
    <location>
        <begin position="38"/>
        <end position="59"/>
    </location>
</feature>
<dbReference type="GO" id="GO:0005886">
    <property type="term" value="C:plasma membrane"/>
    <property type="evidence" value="ECO:0007669"/>
    <property type="project" value="UniProtKB-SubCell"/>
</dbReference>
<keyword evidence="10" id="KW-1185">Reference proteome</keyword>
<name>A0A917DBD7_9HYPH</name>
<evidence type="ECO:0000256" key="3">
    <source>
        <dbReference type="ARBA" id="ARBA00022475"/>
    </source>
</evidence>
<feature type="domain" description="ABC transmembrane type-1" evidence="8">
    <location>
        <begin position="123"/>
        <end position="340"/>
    </location>
</feature>
<protein>
    <submittedName>
        <fullName evidence="9">Peptide ABC transporter permease</fullName>
    </submittedName>
</protein>
<dbReference type="InterPro" id="IPR035906">
    <property type="entry name" value="MetI-like_sf"/>
</dbReference>
<evidence type="ECO:0000313" key="10">
    <source>
        <dbReference type="Proteomes" id="UP000613160"/>
    </source>
</evidence>
<dbReference type="Pfam" id="PF00528">
    <property type="entry name" value="BPD_transp_1"/>
    <property type="match status" value="1"/>
</dbReference>
<reference evidence="9" key="2">
    <citation type="submission" date="2020-09" db="EMBL/GenBank/DDBJ databases">
        <authorList>
            <person name="Sun Q."/>
            <person name="Zhou Y."/>
        </authorList>
    </citation>
    <scope>NUCLEOTIDE SEQUENCE</scope>
    <source>
        <strain evidence="9">CGMCC 1.15493</strain>
    </source>
</reference>
<keyword evidence="2 7" id="KW-0813">Transport</keyword>